<keyword evidence="3" id="KW-1185">Reference proteome</keyword>
<keyword evidence="1" id="KW-0812">Transmembrane</keyword>
<accession>A0A160IMG4</accession>
<name>A0A160IMG4_9BACL</name>
<dbReference type="STRING" id="1221500.ABE65_012255"/>
<dbReference type="Proteomes" id="UP000076623">
    <property type="component" value="Chromosome"/>
</dbReference>
<sequence>MNRLQHLLYGFLVGLGFMSLSLVDLERFGPFGDLIYFINTILFYVGYGVVVFLGVWILFIVMVQLGNESQKERE</sequence>
<dbReference type="AlphaFoldDB" id="A0A160IMG4"/>
<gene>
    <name evidence="2" type="ORF">ABE65_012255</name>
</gene>
<feature type="transmembrane region" description="Helical" evidence="1">
    <location>
        <begin position="35"/>
        <end position="63"/>
    </location>
</feature>
<dbReference type="RefSeq" id="WP_066395281.1">
    <property type="nucleotide sequence ID" value="NZ_CP015378.1"/>
</dbReference>
<organism evidence="2 3">
    <name type="scientific">Fictibacillus phosphorivorans</name>
    <dbReference type="NCBI Taxonomy" id="1221500"/>
    <lineage>
        <taxon>Bacteria</taxon>
        <taxon>Bacillati</taxon>
        <taxon>Bacillota</taxon>
        <taxon>Bacilli</taxon>
        <taxon>Bacillales</taxon>
        <taxon>Fictibacillaceae</taxon>
        <taxon>Fictibacillus</taxon>
    </lineage>
</organism>
<evidence type="ECO:0000313" key="2">
    <source>
        <dbReference type="EMBL" id="ANC77528.1"/>
    </source>
</evidence>
<protein>
    <submittedName>
        <fullName evidence="2">Uncharacterized protein</fullName>
    </submittedName>
</protein>
<proteinExistence type="predicted"/>
<dbReference type="EMBL" id="CP015378">
    <property type="protein sequence ID" value="ANC77528.1"/>
    <property type="molecule type" value="Genomic_DNA"/>
</dbReference>
<dbReference type="KEGG" id="fpn:ABE65_012255"/>
<keyword evidence="1" id="KW-0472">Membrane</keyword>
<reference evidence="2 3" key="1">
    <citation type="submission" date="2016-04" db="EMBL/GenBank/DDBJ databases">
        <title>Complete genome sequence of Fictibacillus phosphorivorans G25-29, a strain toxic to nematodes.</title>
        <authorList>
            <person name="Zheng Z."/>
        </authorList>
    </citation>
    <scope>NUCLEOTIDE SEQUENCE [LARGE SCALE GENOMIC DNA]</scope>
    <source>
        <strain evidence="2 3">G25-29</strain>
    </source>
</reference>
<feature type="transmembrane region" description="Helical" evidence="1">
    <location>
        <begin position="7"/>
        <end position="23"/>
    </location>
</feature>
<evidence type="ECO:0000313" key="3">
    <source>
        <dbReference type="Proteomes" id="UP000076623"/>
    </source>
</evidence>
<keyword evidence="1" id="KW-1133">Transmembrane helix</keyword>
<evidence type="ECO:0000256" key="1">
    <source>
        <dbReference type="SAM" id="Phobius"/>
    </source>
</evidence>